<gene>
    <name evidence="5" type="ORF">POLS_LOCUS3296</name>
</gene>
<keyword evidence="6" id="KW-1185">Reference proteome</keyword>
<proteinExistence type="predicted"/>
<accession>A0A9W4HJ07</accession>
<dbReference type="GO" id="GO:0042732">
    <property type="term" value="P:D-xylose metabolic process"/>
    <property type="evidence" value="ECO:0007669"/>
    <property type="project" value="InterPro"/>
</dbReference>
<evidence type="ECO:0000313" key="6">
    <source>
        <dbReference type="Proteomes" id="UP001153618"/>
    </source>
</evidence>
<comment type="cofactor">
    <cofactor evidence="1">
        <name>NAD(+)</name>
        <dbReference type="ChEBI" id="CHEBI:57540"/>
    </cofactor>
</comment>
<sequence>MESDYKQGPVNIGNDGEFTIQQLAELTIDIVSQMTGRSKVSIQHLPPLVDDPTVRRPDISLARNVLGWEPVVKLQDGLRKTIQWHIEQDLHR</sequence>
<evidence type="ECO:0000256" key="4">
    <source>
        <dbReference type="ARBA" id="ARBA00023239"/>
    </source>
</evidence>
<reference evidence="5" key="1">
    <citation type="submission" date="2021-07" db="EMBL/GenBank/DDBJ databases">
        <authorList>
            <person name="Branca A.L. A."/>
        </authorList>
    </citation>
    <scope>NUCLEOTIDE SEQUENCE</scope>
</reference>
<evidence type="ECO:0000256" key="2">
    <source>
        <dbReference type="ARBA" id="ARBA00022793"/>
    </source>
</evidence>
<keyword evidence="4" id="KW-0456">Lyase</keyword>
<dbReference type="Gene3D" id="3.40.50.720">
    <property type="entry name" value="NAD(P)-binding Rossmann-like Domain"/>
    <property type="match status" value="1"/>
</dbReference>
<name>A0A9W4HJ07_PENOL</name>
<dbReference type="GO" id="GO:0048040">
    <property type="term" value="F:UDP-glucuronate decarboxylase activity"/>
    <property type="evidence" value="ECO:0007669"/>
    <property type="project" value="TreeGrafter"/>
</dbReference>
<dbReference type="EMBL" id="CAJVOS010000016">
    <property type="protein sequence ID" value="CAG8052093.1"/>
    <property type="molecule type" value="Genomic_DNA"/>
</dbReference>
<keyword evidence="2" id="KW-0210">Decarboxylase</keyword>
<evidence type="ECO:0000313" key="5">
    <source>
        <dbReference type="EMBL" id="CAG8052093.1"/>
    </source>
</evidence>
<dbReference type="AlphaFoldDB" id="A0A9W4HJ07"/>
<dbReference type="PANTHER" id="PTHR43078:SF6">
    <property type="entry name" value="UDP-GLUCURONIC ACID DECARBOXYLASE 1"/>
    <property type="match status" value="1"/>
</dbReference>
<dbReference type="Proteomes" id="UP001153618">
    <property type="component" value="Unassembled WGS sequence"/>
</dbReference>
<comment type="caution">
    <text evidence="5">The sequence shown here is derived from an EMBL/GenBank/DDBJ whole genome shotgun (WGS) entry which is preliminary data.</text>
</comment>
<evidence type="ECO:0008006" key="7">
    <source>
        <dbReference type="Google" id="ProtNLM"/>
    </source>
</evidence>
<dbReference type="GO" id="GO:0005737">
    <property type="term" value="C:cytoplasm"/>
    <property type="evidence" value="ECO:0007669"/>
    <property type="project" value="TreeGrafter"/>
</dbReference>
<protein>
    <recommendedName>
        <fullName evidence="7">UDP-glucuronate decarboxylase</fullName>
    </recommendedName>
</protein>
<dbReference type="InterPro" id="IPR044516">
    <property type="entry name" value="UXS-like"/>
</dbReference>
<keyword evidence="3" id="KW-0520">NAD</keyword>
<dbReference type="OrthoDB" id="331544at2759"/>
<dbReference type="InterPro" id="IPR036291">
    <property type="entry name" value="NAD(P)-bd_dom_sf"/>
</dbReference>
<dbReference type="GO" id="GO:0070403">
    <property type="term" value="F:NAD+ binding"/>
    <property type="evidence" value="ECO:0007669"/>
    <property type="project" value="InterPro"/>
</dbReference>
<organism evidence="5 6">
    <name type="scientific">Penicillium olsonii</name>
    <dbReference type="NCBI Taxonomy" id="99116"/>
    <lineage>
        <taxon>Eukaryota</taxon>
        <taxon>Fungi</taxon>
        <taxon>Dikarya</taxon>
        <taxon>Ascomycota</taxon>
        <taxon>Pezizomycotina</taxon>
        <taxon>Eurotiomycetes</taxon>
        <taxon>Eurotiomycetidae</taxon>
        <taxon>Eurotiales</taxon>
        <taxon>Aspergillaceae</taxon>
        <taxon>Penicillium</taxon>
    </lineage>
</organism>
<dbReference type="SUPFAM" id="SSF51735">
    <property type="entry name" value="NAD(P)-binding Rossmann-fold domains"/>
    <property type="match status" value="1"/>
</dbReference>
<evidence type="ECO:0000256" key="3">
    <source>
        <dbReference type="ARBA" id="ARBA00023027"/>
    </source>
</evidence>
<dbReference type="PANTHER" id="PTHR43078">
    <property type="entry name" value="UDP-GLUCURONIC ACID DECARBOXYLASE-RELATED"/>
    <property type="match status" value="1"/>
</dbReference>
<evidence type="ECO:0000256" key="1">
    <source>
        <dbReference type="ARBA" id="ARBA00001911"/>
    </source>
</evidence>